<dbReference type="AlphaFoldDB" id="A0A5J9WTU6"/>
<feature type="domain" description="DUF4220" evidence="3">
    <location>
        <begin position="49"/>
        <end position="162"/>
    </location>
</feature>
<feature type="transmembrane region" description="Helical" evidence="2">
    <location>
        <begin position="47"/>
        <end position="69"/>
    </location>
</feature>
<gene>
    <name evidence="4" type="ORF">EJB05_02935</name>
</gene>
<feature type="transmembrane region" description="Helical" evidence="2">
    <location>
        <begin position="107"/>
        <end position="126"/>
    </location>
</feature>
<dbReference type="Pfam" id="PF04578">
    <property type="entry name" value="DUF594"/>
    <property type="match status" value="1"/>
</dbReference>
<keyword evidence="2" id="KW-1133">Transmembrane helix</keyword>
<feature type="transmembrane region" description="Helical" evidence="2">
    <location>
        <begin position="224"/>
        <end position="242"/>
    </location>
</feature>
<dbReference type="InterPro" id="IPR025315">
    <property type="entry name" value="DUF4220"/>
</dbReference>
<sequence>MSAGVLLYLWNEWRIQLLVLLSFALQVFLLVFGEIRRRSSSTVLRISLWSAYLLADSTAIYALGHMSIISEAAGEHQLMAFWAPFLLLHLGGPDNITAYSLEDNRLWLRHLQTLVVQALAAAYVLYKYMASSGTLLLLASISMFVVGLLKYAVRTWALKSASDYAPRCFHVFFLNKEVAGVEPISDEDILFLAHKYIYRLNFEEQIVRPIEVTWLYKLIEMELSLIYDILYTKAAVIYSWLINPAKRRLWRYSIGQYNLIHLTTRDRTKLRSRLARMIRIENWWNKLHFSGSFLGTNSLSMQDFKVLVVKAVLKLNEPAGYIEYNARGTSSLRRRGAYKGFKFASWSVDVDFDLSILVWHIATDMYIQESDIEHDEQRRYAEAIRVLSNYMIFLLVVKPNILPCPAKSSISQGSNKRKSLCMTCSIEISPYTKRRTEGVRLLLAELESQVMPNPRNRHNGDVCIQMATGLARELLAMQLSGRDKLEMIFEVWVEMMLYGADDCSRESHARELSNGGEFITIVWCLSKRLKGYKLEHDVPSSPSMDMMKTGLDESGTSHPPSSDV</sequence>
<feature type="compositionally biased region" description="Polar residues" evidence="1">
    <location>
        <begin position="554"/>
        <end position="564"/>
    </location>
</feature>
<dbReference type="InterPro" id="IPR007658">
    <property type="entry name" value="DUF594"/>
</dbReference>
<dbReference type="Proteomes" id="UP000324897">
    <property type="component" value="Chromosome 6"/>
</dbReference>
<feature type="transmembrane region" description="Helical" evidence="2">
    <location>
        <begin position="133"/>
        <end position="153"/>
    </location>
</feature>
<evidence type="ECO:0000313" key="5">
    <source>
        <dbReference type="Proteomes" id="UP000324897"/>
    </source>
</evidence>
<name>A0A5J9WTU6_9POAL</name>
<evidence type="ECO:0000313" key="4">
    <source>
        <dbReference type="EMBL" id="TVU51503.1"/>
    </source>
</evidence>
<protein>
    <recommendedName>
        <fullName evidence="3">DUF4220 domain-containing protein</fullName>
    </recommendedName>
</protein>
<keyword evidence="2" id="KW-0812">Transmembrane</keyword>
<keyword evidence="2" id="KW-0472">Membrane</keyword>
<reference evidence="4 5" key="1">
    <citation type="journal article" date="2019" name="Sci. Rep.">
        <title>A high-quality genome of Eragrostis curvula grass provides insights into Poaceae evolution and supports new strategies to enhance forage quality.</title>
        <authorList>
            <person name="Carballo J."/>
            <person name="Santos B.A.C.M."/>
            <person name="Zappacosta D."/>
            <person name="Garbus I."/>
            <person name="Selva J.P."/>
            <person name="Gallo C.A."/>
            <person name="Diaz A."/>
            <person name="Albertini E."/>
            <person name="Caccamo M."/>
            <person name="Echenique V."/>
        </authorList>
    </citation>
    <scope>NUCLEOTIDE SEQUENCE [LARGE SCALE GENOMIC DNA]</scope>
    <source>
        <strain evidence="5">cv. Victoria</strain>
        <tissue evidence="4">Leaf</tissue>
    </source>
</reference>
<feature type="domain" description="DUF4220" evidence="3">
    <location>
        <begin position="206"/>
        <end position="240"/>
    </location>
</feature>
<evidence type="ECO:0000256" key="2">
    <source>
        <dbReference type="SAM" id="Phobius"/>
    </source>
</evidence>
<accession>A0A5J9WTU6</accession>
<comment type="caution">
    <text evidence="4">The sequence shown here is derived from an EMBL/GenBank/DDBJ whole genome shotgun (WGS) entry which is preliminary data.</text>
</comment>
<dbReference type="EMBL" id="RWGY01000002">
    <property type="protein sequence ID" value="TVU51503.1"/>
    <property type="molecule type" value="Genomic_DNA"/>
</dbReference>
<organism evidence="4 5">
    <name type="scientific">Eragrostis curvula</name>
    <name type="common">weeping love grass</name>
    <dbReference type="NCBI Taxonomy" id="38414"/>
    <lineage>
        <taxon>Eukaryota</taxon>
        <taxon>Viridiplantae</taxon>
        <taxon>Streptophyta</taxon>
        <taxon>Embryophyta</taxon>
        <taxon>Tracheophyta</taxon>
        <taxon>Spermatophyta</taxon>
        <taxon>Magnoliopsida</taxon>
        <taxon>Liliopsida</taxon>
        <taxon>Poales</taxon>
        <taxon>Poaceae</taxon>
        <taxon>PACMAD clade</taxon>
        <taxon>Chloridoideae</taxon>
        <taxon>Eragrostideae</taxon>
        <taxon>Eragrostidinae</taxon>
        <taxon>Eragrostis</taxon>
    </lineage>
</organism>
<dbReference type="PANTHER" id="PTHR31325">
    <property type="entry name" value="OS01G0798800 PROTEIN-RELATED"/>
    <property type="match status" value="1"/>
</dbReference>
<feature type="transmembrane region" description="Helical" evidence="2">
    <location>
        <begin position="15"/>
        <end position="35"/>
    </location>
</feature>
<keyword evidence="5" id="KW-1185">Reference proteome</keyword>
<evidence type="ECO:0000259" key="3">
    <source>
        <dbReference type="Pfam" id="PF13968"/>
    </source>
</evidence>
<proteinExistence type="predicted"/>
<feature type="non-terminal residue" evidence="4">
    <location>
        <position position="1"/>
    </location>
</feature>
<dbReference type="Gramene" id="TVU51503">
    <property type="protein sequence ID" value="TVU51503"/>
    <property type="gene ID" value="EJB05_02935"/>
</dbReference>
<evidence type="ECO:0000256" key="1">
    <source>
        <dbReference type="SAM" id="MobiDB-lite"/>
    </source>
</evidence>
<feature type="region of interest" description="Disordered" evidence="1">
    <location>
        <begin position="536"/>
        <end position="564"/>
    </location>
</feature>
<dbReference type="Pfam" id="PF13968">
    <property type="entry name" value="DUF4220"/>
    <property type="match status" value="2"/>
</dbReference>